<evidence type="ECO:0000256" key="1">
    <source>
        <dbReference type="SAM" id="Coils"/>
    </source>
</evidence>
<feature type="coiled-coil region" evidence="1">
    <location>
        <begin position="609"/>
        <end position="636"/>
    </location>
</feature>
<dbReference type="Proteomes" id="UP001292094">
    <property type="component" value="Unassembled WGS sequence"/>
</dbReference>
<feature type="compositionally biased region" description="Basic and acidic residues" evidence="2">
    <location>
        <begin position="294"/>
        <end position="305"/>
    </location>
</feature>
<feature type="compositionally biased region" description="Acidic residues" evidence="2">
    <location>
        <begin position="308"/>
        <end position="345"/>
    </location>
</feature>
<feature type="compositionally biased region" description="Basic and acidic residues" evidence="2">
    <location>
        <begin position="515"/>
        <end position="524"/>
    </location>
</feature>
<feature type="compositionally biased region" description="Acidic residues" evidence="2">
    <location>
        <begin position="354"/>
        <end position="397"/>
    </location>
</feature>
<keyword evidence="1" id="KW-0175">Coiled coil</keyword>
<feature type="compositionally biased region" description="Basic and acidic residues" evidence="2">
    <location>
        <begin position="193"/>
        <end position="211"/>
    </location>
</feature>
<feature type="compositionally biased region" description="Polar residues" evidence="2">
    <location>
        <begin position="433"/>
        <end position="452"/>
    </location>
</feature>
<feature type="compositionally biased region" description="Basic and acidic residues" evidence="2">
    <location>
        <begin position="480"/>
        <end position="492"/>
    </location>
</feature>
<organism evidence="3 4">
    <name type="scientific">Petrolisthes manimaculis</name>
    <dbReference type="NCBI Taxonomy" id="1843537"/>
    <lineage>
        <taxon>Eukaryota</taxon>
        <taxon>Metazoa</taxon>
        <taxon>Ecdysozoa</taxon>
        <taxon>Arthropoda</taxon>
        <taxon>Crustacea</taxon>
        <taxon>Multicrustacea</taxon>
        <taxon>Malacostraca</taxon>
        <taxon>Eumalacostraca</taxon>
        <taxon>Eucarida</taxon>
        <taxon>Decapoda</taxon>
        <taxon>Pleocyemata</taxon>
        <taxon>Anomura</taxon>
        <taxon>Galatheoidea</taxon>
        <taxon>Porcellanidae</taxon>
        <taxon>Petrolisthes</taxon>
    </lineage>
</organism>
<sequence>MEEHRLGSSPHILYRSTASLVCVGDGERGTESENQCPSSLSLQGSASDLVHGGFQLEGNSTTISLISNTPSLSSLTPSSPPTPVSTTFSPSSSASPSSFLTGKSSRGLTSSFNESYTTEVHWQVHRALRNPTCFDNSLEDLDVASDSGEESGTDSEAEREITSRHHHTCNKDGDDKRSEHTDSTLRDPGSVTDSHEDDSGQRATMDIKTDSEDYEIKTMGIKTQSRLSISGSYYRDRFPPEVWKGVELFIREEHEQEVMMGGGPPLTPRSYRKRWHKTGEHDDNNMAVLGAKSDGGENRNGRVAENDGGTDLDDTDYYYEETDVAETDFNETDVCESDSDDDNNDGTDIGGETDFNETDIGETDYNETDIGETDYNETDIGETDCNETDCNETDIGETDYNGTDIGESYCNETDAGDATGNEDSHQEGIPVTKANTADDQQPPQDQKTSQDAEGNENSRDESKKRPRNKMNRLGRMTRPSHGELEMELPEREKKKKEKSHVTPSPTTKKTRTRERRVITRERRVVTRRLGQTGSREQTKTSVRRLPQSPSGRPPVGERKLPSSLSRWEAASQELYRTPRELPTRSHSLAAGDEETTRMTRELSKMRCQMVTLRKTIHDKNEEIKELKTRLKMEKTTARSRELHQEKQINKPGVEFVTTTELSHIRRGLVALRREKEGLRMELLAKEAAEKERKVELKKYKQEQEKDLRKARNEAKREAVRDNRELSQLQKAIETKDKVSTV</sequence>
<feature type="region of interest" description="Disordered" evidence="2">
    <location>
        <begin position="71"/>
        <end position="107"/>
    </location>
</feature>
<feature type="compositionally biased region" description="Basic and acidic residues" evidence="2">
    <location>
        <begin position="156"/>
        <end position="185"/>
    </location>
</feature>
<keyword evidence="4" id="KW-1185">Reference proteome</keyword>
<protein>
    <submittedName>
        <fullName evidence="3">Uncharacterized protein</fullName>
    </submittedName>
</protein>
<proteinExistence type="predicted"/>
<evidence type="ECO:0000313" key="3">
    <source>
        <dbReference type="EMBL" id="KAK4300790.1"/>
    </source>
</evidence>
<evidence type="ECO:0000256" key="2">
    <source>
        <dbReference type="SAM" id="MobiDB-lite"/>
    </source>
</evidence>
<comment type="caution">
    <text evidence="3">The sequence shown here is derived from an EMBL/GenBank/DDBJ whole genome shotgun (WGS) entry which is preliminary data.</text>
</comment>
<feature type="compositionally biased region" description="Low complexity" evidence="2">
    <location>
        <begin position="84"/>
        <end position="101"/>
    </location>
</feature>
<feature type="region of interest" description="Disordered" evidence="2">
    <location>
        <begin position="143"/>
        <end position="211"/>
    </location>
</feature>
<feature type="compositionally biased region" description="Acidic residues" evidence="2">
    <location>
        <begin position="143"/>
        <end position="155"/>
    </location>
</feature>
<evidence type="ECO:0000313" key="4">
    <source>
        <dbReference type="Proteomes" id="UP001292094"/>
    </source>
</evidence>
<gene>
    <name evidence="3" type="ORF">Pmani_027034</name>
</gene>
<dbReference type="EMBL" id="JAWZYT010002990">
    <property type="protein sequence ID" value="KAK4300790.1"/>
    <property type="molecule type" value="Genomic_DNA"/>
</dbReference>
<feature type="region of interest" description="Disordered" evidence="2">
    <location>
        <begin position="281"/>
        <end position="565"/>
    </location>
</feature>
<name>A0AAE1P500_9EUCA</name>
<accession>A0AAE1P500</accession>
<feature type="region of interest" description="Disordered" evidence="2">
    <location>
        <begin position="702"/>
        <end position="723"/>
    </location>
</feature>
<dbReference type="AlphaFoldDB" id="A0AAE1P500"/>
<reference evidence="3" key="1">
    <citation type="submission" date="2023-11" db="EMBL/GenBank/DDBJ databases">
        <title>Genome assemblies of two species of porcelain crab, Petrolisthes cinctipes and Petrolisthes manimaculis (Anomura: Porcellanidae).</title>
        <authorList>
            <person name="Angst P."/>
        </authorList>
    </citation>
    <scope>NUCLEOTIDE SEQUENCE</scope>
    <source>
        <strain evidence="3">PB745_02</strain>
        <tissue evidence="3">Gill</tissue>
    </source>
</reference>